<dbReference type="InterPro" id="IPR006447">
    <property type="entry name" value="Myb_dom_plants"/>
</dbReference>
<dbReference type="CDD" id="cd00167">
    <property type="entry name" value="SANT"/>
    <property type="match status" value="1"/>
</dbReference>
<evidence type="ECO:0000256" key="2">
    <source>
        <dbReference type="ARBA" id="ARBA00023163"/>
    </source>
</evidence>
<reference evidence="7" key="3">
    <citation type="submission" date="2015-06" db="UniProtKB">
        <authorList>
            <consortium name="EnsemblProtists"/>
        </authorList>
    </citation>
    <scope>IDENTIFICATION</scope>
</reference>
<dbReference type="Gene3D" id="1.10.10.60">
    <property type="entry name" value="Homeodomain-like"/>
    <property type="match status" value="1"/>
</dbReference>
<evidence type="ECO:0000256" key="1">
    <source>
        <dbReference type="ARBA" id="ARBA00023015"/>
    </source>
</evidence>
<dbReference type="AlphaFoldDB" id="L1IW01"/>
<dbReference type="GO" id="GO:0003677">
    <property type="term" value="F:DNA binding"/>
    <property type="evidence" value="ECO:0007669"/>
    <property type="project" value="InterPro"/>
</dbReference>
<dbReference type="eggNOG" id="ENOG502SGBG">
    <property type="taxonomic scope" value="Eukaryota"/>
</dbReference>
<dbReference type="EnsemblProtists" id="EKX40438">
    <property type="protein sequence ID" value="EKX40438"/>
    <property type="gene ID" value="GUITHDRAFT_51137"/>
</dbReference>
<evidence type="ECO:0000313" key="5">
    <source>
        <dbReference type="EMBL" id="EKX30913.1"/>
    </source>
</evidence>
<dbReference type="SMART" id="SM00717">
    <property type="entry name" value="SANT"/>
    <property type="match status" value="1"/>
</dbReference>
<accession>L1IW01</accession>
<dbReference type="OrthoDB" id="118550at2759"/>
<dbReference type="EMBL" id="JH993457">
    <property type="protein sequence ID" value="EKX30913.1"/>
    <property type="molecule type" value="Genomic_DNA"/>
</dbReference>
<dbReference type="NCBIfam" id="TIGR01557">
    <property type="entry name" value="myb_SHAQKYF"/>
    <property type="match status" value="1"/>
</dbReference>
<reference evidence="6 8" key="1">
    <citation type="journal article" date="2012" name="Nature">
        <title>Algal genomes reveal evolutionary mosaicism and the fate of nucleomorphs.</title>
        <authorList>
            <consortium name="DOE Joint Genome Institute"/>
            <person name="Curtis B.A."/>
            <person name="Tanifuji G."/>
            <person name="Burki F."/>
            <person name="Gruber A."/>
            <person name="Irimia M."/>
            <person name="Maruyama S."/>
            <person name="Arias M.C."/>
            <person name="Ball S.G."/>
            <person name="Gile G.H."/>
            <person name="Hirakawa Y."/>
            <person name="Hopkins J.F."/>
            <person name="Kuo A."/>
            <person name="Rensing S.A."/>
            <person name="Schmutz J."/>
            <person name="Symeonidi A."/>
            <person name="Elias M."/>
            <person name="Eveleigh R.J."/>
            <person name="Herman E.K."/>
            <person name="Klute M.J."/>
            <person name="Nakayama T."/>
            <person name="Obornik M."/>
            <person name="Reyes-Prieto A."/>
            <person name="Armbrust E.V."/>
            <person name="Aves S.J."/>
            <person name="Beiko R.G."/>
            <person name="Coutinho P."/>
            <person name="Dacks J.B."/>
            <person name="Durnford D.G."/>
            <person name="Fast N.M."/>
            <person name="Green B.R."/>
            <person name="Grisdale C.J."/>
            <person name="Hempel F."/>
            <person name="Henrissat B."/>
            <person name="Hoppner M.P."/>
            <person name="Ishida K."/>
            <person name="Kim E."/>
            <person name="Koreny L."/>
            <person name="Kroth P.G."/>
            <person name="Liu Y."/>
            <person name="Malik S.B."/>
            <person name="Maier U.G."/>
            <person name="McRose D."/>
            <person name="Mock T."/>
            <person name="Neilson J.A."/>
            <person name="Onodera N.T."/>
            <person name="Poole A.M."/>
            <person name="Pritham E.J."/>
            <person name="Richards T.A."/>
            <person name="Rocap G."/>
            <person name="Roy S.W."/>
            <person name="Sarai C."/>
            <person name="Schaack S."/>
            <person name="Shirato S."/>
            <person name="Slamovits C.H."/>
            <person name="Spencer D.F."/>
            <person name="Suzuki S."/>
            <person name="Worden A.Z."/>
            <person name="Zauner S."/>
            <person name="Barry K."/>
            <person name="Bell C."/>
            <person name="Bharti A.K."/>
            <person name="Crow J.A."/>
            <person name="Grimwood J."/>
            <person name="Kramer R."/>
            <person name="Lindquist E."/>
            <person name="Lucas S."/>
            <person name="Salamov A."/>
            <person name="McFadden G.I."/>
            <person name="Lane C.E."/>
            <person name="Keeling P.J."/>
            <person name="Gray M.W."/>
            <person name="Grigoriev I.V."/>
            <person name="Archibald J.M."/>
        </authorList>
    </citation>
    <scope>NUCLEOTIDE SEQUENCE</scope>
    <source>
        <strain evidence="6 8">CCMP2712</strain>
    </source>
</reference>
<dbReference type="GeneID" id="17287633"/>
<reference evidence="8" key="2">
    <citation type="submission" date="2012-11" db="EMBL/GenBank/DDBJ databases">
        <authorList>
            <person name="Kuo A."/>
            <person name="Curtis B.A."/>
            <person name="Tanifuji G."/>
            <person name="Burki F."/>
            <person name="Gruber A."/>
            <person name="Irimia M."/>
            <person name="Maruyama S."/>
            <person name="Arias M.C."/>
            <person name="Ball S.G."/>
            <person name="Gile G.H."/>
            <person name="Hirakawa Y."/>
            <person name="Hopkins J.F."/>
            <person name="Rensing S.A."/>
            <person name="Schmutz J."/>
            <person name="Symeonidi A."/>
            <person name="Elias M."/>
            <person name="Eveleigh R.J."/>
            <person name="Herman E.K."/>
            <person name="Klute M.J."/>
            <person name="Nakayama T."/>
            <person name="Obornik M."/>
            <person name="Reyes-Prieto A."/>
            <person name="Armbrust E.V."/>
            <person name="Aves S.J."/>
            <person name="Beiko R.G."/>
            <person name="Coutinho P."/>
            <person name="Dacks J.B."/>
            <person name="Durnford D.G."/>
            <person name="Fast N.M."/>
            <person name="Green B.R."/>
            <person name="Grisdale C."/>
            <person name="Hempe F."/>
            <person name="Henrissat B."/>
            <person name="Hoppner M.P."/>
            <person name="Ishida K.-I."/>
            <person name="Kim E."/>
            <person name="Koreny L."/>
            <person name="Kroth P.G."/>
            <person name="Liu Y."/>
            <person name="Malik S.-B."/>
            <person name="Maier U.G."/>
            <person name="McRose D."/>
            <person name="Mock T."/>
            <person name="Neilson J.A."/>
            <person name="Onodera N.T."/>
            <person name="Poole A.M."/>
            <person name="Pritham E.J."/>
            <person name="Richards T.A."/>
            <person name="Rocap G."/>
            <person name="Roy S.W."/>
            <person name="Sarai C."/>
            <person name="Schaack S."/>
            <person name="Shirato S."/>
            <person name="Slamovits C.H."/>
            <person name="Spencer D.F."/>
            <person name="Suzuki S."/>
            <person name="Worden A.Z."/>
            <person name="Zauner S."/>
            <person name="Barry K."/>
            <person name="Bell C."/>
            <person name="Bharti A.K."/>
            <person name="Crow J.A."/>
            <person name="Grimwood J."/>
            <person name="Kramer R."/>
            <person name="Lindquist E."/>
            <person name="Lucas S."/>
            <person name="Salamov A."/>
            <person name="McFadden G.I."/>
            <person name="Lane C.E."/>
            <person name="Keeling P.J."/>
            <person name="Gray M.W."/>
            <person name="Grigoriev I.V."/>
            <person name="Archibald J.M."/>
        </authorList>
    </citation>
    <scope>NUCLEOTIDE SEQUENCE</scope>
    <source>
        <strain evidence="8">CCMP2712</strain>
    </source>
</reference>
<evidence type="ECO:0000313" key="6">
    <source>
        <dbReference type="EMBL" id="EKX40438.1"/>
    </source>
</evidence>
<dbReference type="PANTHER" id="PTHR12802">
    <property type="entry name" value="SWI/SNF COMPLEX-RELATED"/>
    <property type="match status" value="1"/>
</dbReference>
<evidence type="ECO:0000313" key="7">
    <source>
        <dbReference type="EnsemblProtists" id="EKX30913"/>
    </source>
</evidence>
<gene>
    <name evidence="5" type="ORF">GUITHDRAFT_46620</name>
    <name evidence="6" type="ORF">GUITHDRAFT_51137</name>
</gene>
<dbReference type="HOGENOM" id="CLU_169280_1_0_1"/>
<feature type="non-terminal residue" evidence="6">
    <location>
        <position position="68"/>
    </location>
</feature>
<keyword evidence="8" id="KW-1185">Reference proteome</keyword>
<dbReference type="InterPro" id="IPR001005">
    <property type="entry name" value="SANT/Myb"/>
</dbReference>
<dbReference type="EnsemblProtists" id="EKX30913">
    <property type="protein sequence ID" value="EKX30913"/>
    <property type="gene ID" value="GUITHDRAFT_46620"/>
</dbReference>
<dbReference type="GeneID" id="19047003"/>
<feature type="non-terminal residue" evidence="6">
    <location>
        <position position="1"/>
    </location>
</feature>
<dbReference type="RefSeq" id="XP_005827418.1">
    <property type="nucleotide sequence ID" value="XM_005827361.1"/>
</dbReference>
<dbReference type="KEGG" id="gtt:GUITHDRAFT_51137"/>
<keyword evidence="2" id="KW-0804">Transcription</keyword>
<dbReference type="SUPFAM" id="SSF46689">
    <property type="entry name" value="Homeodomain-like"/>
    <property type="match status" value="1"/>
</dbReference>
<dbReference type="RefSeq" id="XP_005817893.1">
    <property type="nucleotide sequence ID" value="XM_005817836.1"/>
</dbReference>
<evidence type="ECO:0000259" key="4">
    <source>
        <dbReference type="SMART" id="SM00717"/>
    </source>
</evidence>
<dbReference type="Proteomes" id="UP000011087">
    <property type="component" value="Unassembled WGS sequence"/>
</dbReference>
<feature type="domain" description="Myb-like" evidence="4">
    <location>
        <begin position="9"/>
        <end position="64"/>
    </location>
</feature>
<dbReference type="InterPro" id="IPR009057">
    <property type="entry name" value="Homeodomain-like_sf"/>
</dbReference>
<dbReference type="KEGG" id="gtt:GUITHDRAFT_46620"/>
<sequence length="68" mass="7865">AEKSRTQYNQSQWTQEEHKRFVEALARYQQLGSRRDPVTGKVAALVGTRTPLQVRTHAQKYFMKLSTG</sequence>
<dbReference type="EMBL" id="JH993031">
    <property type="protein sequence ID" value="EKX40438.1"/>
    <property type="molecule type" value="Genomic_DNA"/>
</dbReference>
<keyword evidence="1" id="KW-0805">Transcription regulation</keyword>
<dbReference type="STRING" id="905079.L1IW01"/>
<dbReference type="Pfam" id="PF00249">
    <property type="entry name" value="Myb_DNA-binding"/>
    <property type="match status" value="1"/>
</dbReference>
<name>L1IW01_GUITC</name>
<protein>
    <recommendedName>
        <fullName evidence="4">Myb-like domain-containing protein</fullName>
    </recommendedName>
</protein>
<proteinExistence type="predicted"/>
<organism evidence="6">
    <name type="scientific">Guillardia theta (strain CCMP2712)</name>
    <name type="common">Cryptophyte</name>
    <dbReference type="NCBI Taxonomy" id="905079"/>
    <lineage>
        <taxon>Eukaryota</taxon>
        <taxon>Cryptophyceae</taxon>
        <taxon>Pyrenomonadales</taxon>
        <taxon>Geminigeraceae</taxon>
        <taxon>Guillardia</taxon>
    </lineage>
</organism>
<evidence type="ECO:0000256" key="3">
    <source>
        <dbReference type="ARBA" id="ARBA00023242"/>
    </source>
</evidence>
<evidence type="ECO:0000313" key="8">
    <source>
        <dbReference type="Proteomes" id="UP000011087"/>
    </source>
</evidence>
<dbReference type="PaxDb" id="55529-EKX30913"/>
<keyword evidence="3" id="KW-0539">Nucleus</keyword>